<accession>A0A4Q7RSQ2</accession>
<dbReference type="GO" id="GO:0019867">
    <property type="term" value="C:outer membrane"/>
    <property type="evidence" value="ECO:0007669"/>
    <property type="project" value="InterPro"/>
</dbReference>
<evidence type="ECO:0000259" key="2">
    <source>
        <dbReference type="PROSITE" id="PS51208"/>
    </source>
</evidence>
<dbReference type="NCBIfam" id="TIGR01414">
    <property type="entry name" value="autotrans_barl"/>
    <property type="match status" value="1"/>
</dbReference>
<dbReference type="InterPro" id="IPR011050">
    <property type="entry name" value="Pectin_lyase_fold/virulence"/>
</dbReference>
<dbReference type="SUPFAM" id="SSF103515">
    <property type="entry name" value="Autotransporter"/>
    <property type="match status" value="1"/>
</dbReference>
<protein>
    <submittedName>
        <fullName evidence="3">Autotransporter family porin</fullName>
    </submittedName>
</protein>
<evidence type="ECO:0000313" key="4">
    <source>
        <dbReference type="Proteomes" id="UP000291078"/>
    </source>
</evidence>
<dbReference type="Gene3D" id="2.40.128.130">
    <property type="entry name" value="Autotransporter beta-domain"/>
    <property type="match status" value="1"/>
</dbReference>
<evidence type="ECO:0000313" key="3">
    <source>
        <dbReference type="EMBL" id="RZT36663.1"/>
    </source>
</evidence>
<dbReference type="PANTHER" id="PTHR35037:SF3">
    <property type="entry name" value="C-TERMINAL REGION OF AIDA-LIKE PROTEIN"/>
    <property type="match status" value="1"/>
</dbReference>
<dbReference type="InterPro" id="IPR043990">
    <property type="entry name" value="AC_1"/>
</dbReference>
<evidence type="ECO:0000256" key="1">
    <source>
        <dbReference type="ARBA" id="ARBA00022729"/>
    </source>
</evidence>
<comment type="caution">
    <text evidence="3">The sequence shown here is derived from an EMBL/GenBank/DDBJ whole genome shotgun (WGS) entry which is preliminary data.</text>
</comment>
<dbReference type="Pfam" id="PF18883">
    <property type="entry name" value="AC_1"/>
    <property type="match status" value="1"/>
</dbReference>
<dbReference type="Gene3D" id="2.160.20.20">
    <property type="match status" value="1"/>
</dbReference>
<dbReference type="RefSeq" id="WP_235844777.1">
    <property type="nucleotide sequence ID" value="NZ_SGXM01000004.1"/>
</dbReference>
<sequence>MMCSPAAPAATVIASSSTQQTFSNDTAYTVPAGTTVASEKGDGVRIEGVEGATLTNAGTLNSSGDSSGAGVRFMVKGTFVNQAGGMVDGKTFGVTMEGQGADSTVVNYGDISVRASHAIHFGSGASGRIENYGTLNQGPEGSVTSSADGIYLDTVGVVFIINHENALIGSGTGHPTYGQGIRLVAGVTAIENLGTIYGYQGGIQSTTGSAISIVNGPTGVIEGEQRAGIELLRNGLVTNRGRIIGHEAPAILLAGGNNTVVLEGGSSLDGAGNVAIASEGPGNAIALAGSGSEDGDFTATEGNGFASLTAQSDSDWRLAGNVALGGAGADALHVLGNLTLAGTASQDGAGGTTIGSGGQLTLGEGGASGMVTGSIRNDGALVFRRTDRVVMPSALSGAGLLRQAGPGTVVLGGEGSAQGNVAVEAGVLSFERTGNFAVGNDVITAAGGTLAVGRQAALQVGNRFSVAGGFDVVARADMASVTAATAVIEPEARFNLVGFSASSEASVHELASTAMTVIHASTPDGLSGTFGSIYIGGHTEEPDYLTVTSTYGPQKFVVGVGLVWYAAHSTDPDTANGLFTLDNARGAFDIDARLVDQPANAATGWDGRTLTKAGPGTLRLSKPNGYTGATLVNAGTLQTGAANVIASSPQLVIAEGAAFDLDGFDQQVNQLTGAGTVALGGGTLTASHTVDGSYAGVITGSGGLAKTGPAILTLTADSPYTGPTSVATGALLLDGNGRLSGTSQVTVAPGATFGGYGGVAGAVVNQGLLAVADAAPGFASRPAGAFEIGGSLVNQGEVRMGSPVPASTLTVNGDYTGHNGRLTLYTALGDDGSATDRLIVRGNTAGQTLVNVRNAGGAGAPTQAGIRVVQVDGQSNGLFTLDGRVVAGAYEYRLYQGSDGAPGDGNWYLRASDGRGPPVPRPEPGVWLANQVVAQGMFVHTLHDRAGMPDPRGPGASLGWARVTGGHADADAVHGLLGTSADSAMAQAGIDLFRHDASHGQVQAGVMAGYGTATTHATARDNPADARGTVNGGGAGVYGTWRRHAAGGGPYADAWFQYSHFDNIVRGSGIGSEHYGSRVWQASVEGGWAFALGYTSLGTVQLEPQLQVVYTDYASDTHVEGNGTRVESRSSGGWATRAGARLFHVPADGASPSWQPFLELNWWHDTRGNAIAFNGFGLSQDGPGDRVEVKAGAQVPLSARWRMWGHLGYQYGNGGYESVAGLLGVRYQW</sequence>
<reference evidence="3 4" key="1">
    <citation type="journal article" date="2015" name="Stand. Genomic Sci.">
        <title>Genomic Encyclopedia of Bacterial and Archaeal Type Strains, Phase III: the genomes of soil and plant-associated and newly described type strains.</title>
        <authorList>
            <person name="Whitman W.B."/>
            <person name="Woyke T."/>
            <person name="Klenk H.P."/>
            <person name="Zhou Y."/>
            <person name="Lilburn T.G."/>
            <person name="Beck B.J."/>
            <person name="De Vos P."/>
            <person name="Vandamme P."/>
            <person name="Eisen J.A."/>
            <person name="Garrity G."/>
            <person name="Hugenholtz P."/>
            <person name="Kyrpides N.C."/>
        </authorList>
    </citation>
    <scope>NUCLEOTIDE SEQUENCE [LARGE SCALE GENOMIC DNA]</scope>
    <source>
        <strain evidence="3 4">ASC-9842</strain>
    </source>
</reference>
<dbReference type="CDD" id="cd01344">
    <property type="entry name" value="PL2_Passenger_AT"/>
    <property type="match status" value="1"/>
</dbReference>
<name>A0A4Q7RSQ2_9BURK</name>
<dbReference type="SMART" id="SM00869">
    <property type="entry name" value="Autotransporter"/>
    <property type="match status" value="1"/>
</dbReference>
<feature type="domain" description="Autotransporter" evidence="2">
    <location>
        <begin position="952"/>
        <end position="1229"/>
    </location>
</feature>
<dbReference type="InterPro" id="IPR036709">
    <property type="entry name" value="Autotransporte_beta_dom_sf"/>
</dbReference>
<organism evidence="3 4">
    <name type="scientific">Cupriavidus agavae</name>
    <dbReference type="NCBI Taxonomy" id="1001822"/>
    <lineage>
        <taxon>Bacteria</taxon>
        <taxon>Pseudomonadati</taxon>
        <taxon>Pseudomonadota</taxon>
        <taxon>Betaproteobacteria</taxon>
        <taxon>Burkholderiales</taxon>
        <taxon>Burkholderiaceae</taxon>
        <taxon>Cupriavidus</taxon>
    </lineage>
</organism>
<proteinExistence type="predicted"/>
<dbReference type="AlphaFoldDB" id="A0A4Q7RSQ2"/>
<dbReference type="InterPro" id="IPR051551">
    <property type="entry name" value="Autotransporter_adhesion"/>
</dbReference>
<dbReference type="Pfam" id="PF03797">
    <property type="entry name" value="Autotransporter"/>
    <property type="match status" value="1"/>
</dbReference>
<dbReference type="NCBIfam" id="TIGR02601">
    <property type="entry name" value="autotrns_rpt"/>
    <property type="match status" value="2"/>
</dbReference>
<dbReference type="Proteomes" id="UP000291078">
    <property type="component" value="Unassembled WGS sequence"/>
</dbReference>
<dbReference type="PROSITE" id="PS51208">
    <property type="entry name" value="AUTOTRANSPORTER"/>
    <property type="match status" value="1"/>
</dbReference>
<dbReference type="EMBL" id="SGXM01000004">
    <property type="protein sequence ID" value="RZT36663.1"/>
    <property type="molecule type" value="Genomic_DNA"/>
</dbReference>
<dbReference type="InterPro" id="IPR006315">
    <property type="entry name" value="OM_autotransptr_brl_dom"/>
</dbReference>
<dbReference type="InterPro" id="IPR012332">
    <property type="entry name" value="Autotransporter_pectin_lyase_C"/>
</dbReference>
<gene>
    <name evidence="3" type="ORF">EV147_3325</name>
</gene>
<dbReference type="InterPro" id="IPR013425">
    <property type="entry name" value="Autotrns_rpt"/>
</dbReference>
<dbReference type="PANTHER" id="PTHR35037">
    <property type="entry name" value="C-TERMINAL REGION OF AIDA-LIKE PROTEIN"/>
    <property type="match status" value="1"/>
</dbReference>
<keyword evidence="1" id="KW-0732">Signal</keyword>
<dbReference type="SUPFAM" id="SSF51126">
    <property type="entry name" value="Pectin lyase-like"/>
    <property type="match status" value="1"/>
</dbReference>
<keyword evidence="4" id="KW-1185">Reference proteome</keyword>
<dbReference type="Pfam" id="PF12951">
    <property type="entry name" value="PATR"/>
    <property type="match status" value="3"/>
</dbReference>
<dbReference type="InterPro" id="IPR005546">
    <property type="entry name" value="Autotransporte_beta"/>
</dbReference>